<dbReference type="Proteomes" id="UP000332933">
    <property type="component" value="Unassembled WGS sequence"/>
</dbReference>
<evidence type="ECO:0000313" key="2">
    <source>
        <dbReference type="EMBL" id="VFT83955.1"/>
    </source>
</evidence>
<name>A0A485KG01_9STRA</name>
<protein>
    <submittedName>
        <fullName evidence="2">Aste57867_7004 protein</fullName>
    </submittedName>
</protein>
<dbReference type="EMBL" id="CAADRA010003554">
    <property type="protein sequence ID" value="VFT83955.1"/>
    <property type="molecule type" value="Genomic_DNA"/>
</dbReference>
<gene>
    <name evidence="2" type="primary">Aste57867_7004</name>
    <name evidence="1" type="ORF">As57867_006981</name>
    <name evidence="2" type="ORF">ASTE57867_7004</name>
</gene>
<sequence>MEHMDARLVDELDKRLKKRVYIRTFMKTYRKKEKKSYELLKAHKVQLELEVRQLILSTGKYVASKTMLPWKDIAAALATHKQEAIDLNRTLQGHLAAYSELLQDMQEWVCANVDTRSSDMLTSALPTTESWRSVFLPRNPAARTLAKEWITQQLYVQTEARFQSHAFPPQDHLELYHHWDMSFTDECFHVTQCTQFVWDVSVDTVVKLYRDHLCAALWLNGYYVSMDSTSIAEATENTTLHQLTTEAGGAGEFVNMLCGVYPRSRDHCILVLRQIQDDEAYVHDLRQRNRTAWLDIRQVTPTTTRMRVFTVVSQYFTKAGYVDWDTEARRLNLDVSAFEGEQKREKMRDMYMCRTQSNISKTNAHLSQLLGSVVAQL</sequence>
<dbReference type="AlphaFoldDB" id="A0A485KG01"/>
<reference evidence="1" key="2">
    <citation type="submission" date="2019-06" db="EMBL/GenBank/DDBJ databases">
        <title>Genomics analysis of Aphanomyces spp. identifies a new class of oomycete effector associated with host adaptation.</title>
        <authorList>
            <person name="Gaulin E."/>
        </authorList>
    </citation>
    <scope>NUCLEOTIDE SEQUENCE</scope>
    <source>
        <strain evidence="1">CBS 578.67</strain>
    </source>
</reference>
<reference evidence="2 3" key="1">
    <citation type="submission" date="2019-03" db="EMBL/GenBank/DDBJ databases">
        <authorList>
            <person name="Gaulin E."/>
            <person name="Dumas B."/>
        </authorList>
    </citation>
    <scope>NUCLEOTIDE SEQUENCE [LARGE SCALE GENOMIC DNA]</scope>
    <source>
        <strain evidence="2">CBS 568.67</strain>
    </source>
</reference>
<evidence type="ECO:0000313" key="1">
    <source>
        <dbReference type="EMBL" id="KAF0705606.1"/>
    </source>
</evidence>
<proteinExistence type="predicted"/>
<dbReference type="OrthoDB" id="85492at2759"/>
<evidence type="ECO:0000313" key="3">
    <source>
        <dbReference type="Proteomes" id="UP000332933"/>
    </source>
</evidence>
<organism evidence="2 3">
    <name type="scientific">Aphanomyces stellatus</name>
    <dbReference type="NCBI Taxonomy" id="120398"/>
    <lineage>
        <taxon>Eukaryota</taxon>
        <taxon>Sar</taxon>
        <taxon>Stramenopiles</taxon>
        <taxon>Oomycota</taxon>
        <taxon>Saprolegniomycetes</taxon>
        <taxon>Saprolegniales</taxon>
        <taxon>Verrucalvaceae</taxon>
        <taxon>Aphanomyces</taxon>
    </lineage>
</organism>
<dbReference type="EMBL" id="VJMH01003542">
    <property type="protein sequence ID" value="KAF0705606.1"/>
    <property type="molecule type" value="Genomic_DNA"/>
</dbReference>
<accession>A0A485KG01</accession>
<keyword evidence="3" id="KW-1185">Reference proteome</keyword>